<dbReference type="AlphaFoldDB" id="A0A8S9IRY8"/>
<name>A0A8S9IRY8_BRACR</name>
<comment type="caution">
    <text evidence="2">The sequence shown here is derived from an EMBL/GenBank/DDBJ whole genome shotgun (WGS) entry which is preliminary data.</text>
</comment>
<gene>
    <name evidence="2" type="ORF">F2Q70_00001465</name>
</gene>
<evidence type="ECO:0000313" key="2">
    <source>
        <dbReference type="EMBL" id="KAF2572719.1"/>
    </source>
</evidence>
<feature type="region of interest" description="Disordered" evidence="1">
    <location>
        <begin position="44"/>
        <end position="66"/>
    </location>
</feature>
<proteinExistence type="predicted"/>
<accession>A0A8S9IRY8</accession>
<protein>
    <submittedName>
        <fullName evidence="2">Uncharacterized protein</fullName>
    </submittedName>
</protein>
<dbReference type="EMBL" id="QGKY02001015">
    <property type="protein sequence ID" value="KAF2572719.1"/>
    <property type="molecule type" value="Genomic_DNA"/>
</dbReference>
<organism evidence="2">
    <name type="scientific">Brassica cretica</name>
    <name type="common">Mustard</name>
    <dbReference type="NCBI Taxonomy" id="69181"/>
    <lineage>
        <taxon>Eukaryota</taxon>
        <taxon>Viridiplantae</taxon>
        <taxon>Streptophyta</taxon>
        <taxon>Embryophyta</taxon>
        <taxon>Tracheophyta</taxon>
        <taxon>Spermatophyta</taxon>
        <taxon>Magnoliopsida</taxon>
        <taxon>eudicotyledons</taxon>
        <taxon>Gunneridae</taxon>
        <taxon>Pentapetalae</taxon>
        <taxon>rosids</taxon>
        <taxon>malvids</taxon>
        <taxon>Brassicales</taxon>
        <taxon>Brassicaceae</taxon>
        <taxon>Brassiceae</taxon>
        <taxon>Brassica</taxon>
    </lineage>
</organism>
<feature type="compositionally biased region" description="Polar residues" evidence="1">
    <location>
        <begin position="44"/>
        <end position="55"/>
    </location>
</feature>
<sequence>MVMSINDVVVVMIDVEVVVAIDAELVSPMSASYTLLIMRPSDQQLNQRSTQSPTQPAKAPARTYVH</sequence>
<evidence type="ECO:0000256" key="1">
    <source>
        <dbReference type="SAM" id="MobiDB-lite"/>
    </source>
</evidence>
<reference evidence="2" key="1">
    <citation type="submission" date="2019-12" db="EMBL/GenBank/DDBJ databases">
        <title>Genome sequencing and annotation of Brassica cretica.</title>
        <authorList>
            <person name="Studholme D.J."/>
            <person name="Sarris P.F."/>
        </authorList>
    </citation>
    <scope>NUCLEOTIDE SEQUENCE</scope>
    <source>
        <strain evidence="2">PFS-102/07</strain>
        <tissue evidence="2">Leaf</tissue>
    </source>
</reference>